<dbReference type="Pfam" id="PF00903">
    <property type="entry name" value="Glyoxalase"/>
    <property type="match status" value="1"/>
</dbReference>
<dbReference type="InterPro" id="IPR004360">
    <property type="entry name" value="Glyas_Fos-R_dOase_dom"/>
</dbReference>
<dbReference type="SUPFAM" id="SSF54593">
    <property type="entry name" value="Glyoxalase/Bleomycin resistance protein/Dihydroxybiphenyl dioxygenase"/>
    <property type="match status" value="1"/>
</dbReference>
<dbReference type="PANTHER" id="PTHR43048:SF3">
    <property type="entry name" value="METHYLMALONYL-COA EPIMERASE, MITOCHONDRIAL"/>
    <property type="match status" value="1"/>
</dbReference>
<dbReference type="InterPro" id="IPR037523">
    <property type="entry name" value="VOC_core"/>
</dbReference>
<dbReference type="EMBL" id="BAAANF010000033">
    <property type="protein sequence ID" value="GAA1719664.1"/>
    <property type="molecule type" value="Genomic_DNA"/>
</dbReference>
<evidence type="ECO:0000313" key="4">
    <source>
        <dbReference type="Proteomes" id="UP001500280"/>
    </source>
</evidence>
<feature type="domain" description="VOC" evidence="2">
    <location>
        <begin position="18"/>
        <end position="148"/>
    </location>
</feature>
<gene>
    <name evidence="3" type="ORF">GCM10009745_80790</name>
</gene>
<evidence type="ECO:0000259" key="2">
    <source>
        <dbReference type="PROSITE" id="PS51819"/>
    </source>
</evidence>
<proteinExistence type="predicted"/>
<protein>
    <recommendedName>
        <fullName evidence="2">VOC domain-containing protein</fullName>
    </recommendedName>
</protein>
<dbReference type="Proteomes" id="UP001500280">
    <property type="component" value="Unassembled WGS sequence"/>
</dbReference>
<evidence type="ECO:0000256" key="1">
    <source>
        <dbReference type="ARBA" id="ARBA00022723"/>
    </source>
</evidence>
<organism evidence="3 4">
    <name type="scientific">Kribbella yunnanensis</name>
    <dbReference type="NCBI Taxonomy" id="190194"/>
    <lineage>
        <taxon>Bacteria</taxon>
        <taxon>Bacillati</taxon>
        <taxon>Actinomycetota</taxon>
        <taxon>Actinomycetes</taxon>
        <taxon>Propionibacteriales</taxon>
        <taxon>Kribbellaceae</taxon>
        <taxon>Kribbella</taxon>
    </lineage>
</organism>
<keyword evidence="1" id="KW-0479">Metal-binding</keyword>
<reference evidence="3 4" key="1">
    <citation type="journal article" date="2019" name="Int. J. Syst. Evol. Microbiol.">
        <title>The Global Catalogue of Microorganisms (GCM) 10K type strain sequencing project: providing services to taxonomists for standard genome sequencing and annotation.</title>
        <authorList>
            <consortium name="The Broad Institute Genomics Platform"/>
            <consortium name="The Broad Institute Genome Sequencing Center for Infectious Disease"/>
            <person name="Wu L."/>
            <person name="Ma J."/>
        </authorList>
    </citation>
    <scope>NUCLEOTIDE SEQUENCE [LARGE SCALE GENOMIC DNA]</scope>
    <source>
        <strain evidence="3 4">JCM 14307</strain>
    </source>
</reference>
<evidence type="ECO:0000313" key="3">
    <source>
        <dbReference type="EMBL" id="GAA1719664.1"/>
    </source>
</evidence>
<accession>A0ABN2J7P3</accession>
<sequence length="151" mass="15971">MLTALTSGATLVDVNTINFDHIGLSVADLDAQRAFYGRALGLTFVEEELELPEAQVRTVILRAANGLKLELIERGGSAPQEFADPFAGAAVQGYFHWALSVDDLDATFAQLLAAGACEVSPPAPAARAGMRFAYVKDPEGNLLEIVQPAVA</sequence>
<dbReference type="PROSITE" id="PS51819">
    <property type="entry name" value="VOC"/>
    <property type="match status" value="1"/>
</dbReference>
<dbReference type="InterPro" id="IPR051785">
    <property type="entry name" value="MMCE/EMCE_epimerase"/>
</dbReference>
<comment type="caution">
    <text evidence="3">The sequence shown here is derived from an EMBL/GenBank/DDBJ whole genome shotgun (WGS) entry which is preliminary data.</text>
</comment>
<keyword evidence="4" id="KW-1185">Reference proteome</keyword>
<name>A0ABN2J7P3_9ACTN</name>
<dbReference type="InterPro" id="IPR029068">
    <property type="entry name" value="Glyas_Bleomycin-R_OHBP_Dase"/>
</dbReference>
<dbReference type="PANTHER" id="PTHR43048">
    <property type="entry name" value="METHYLMALONYL-COA EPIMERASE"/>
    <property type="match status" value="1"/>
</dbReference>
<dbReference type="Gene3D" id="3.10.180.10">
    <property type="entry name" value="2,3-Dihydroxybiphenyl 1,2-Dioxygenase, domain 1"/>
    <property type="match status" value="1"/>
</dbReference>